<protein>
    <submittedName>
        <fullName evidence="1">Uncharacterized protein</fullName>
    </submittedName>
</protein>
<gene>
    <name evidence="1" type="primary">ABSGL_09605.1 scaffold 11483</name>
</gene>
<accession>A0A163MDF3</accession>
<dbReference type="AlphaFoldDB" id="A0A163MDF3"/>
<evidence type="ECO:0000313" key="1">
    <source>
        <dbReference type="EMBL" id="SAM03759.1"/>
    </source>
</evidence>
<dbReference type="EMBL" id="LT554264">
    <property type="protein sequence ID" value="SAM03759.1"/>
    <property type="molecule type" value="Genomic_DNA"/>
</dbReference>
<dbReference type="OrthoDB" id="2344405at2759"/>
<proteinExistence type="predicted"/>
<sequence length="361" mass="40892">MTTTLIHDPLLFYPYSQSHYEATNYTSRMEYNDKDDQYSMYSASSTASSPSTSSLSSIPSCVQDTDWHTILSSMKKVMYNSTSATVPSPATYICKNSGFAPDPSKDPAFFYNSYIKDVNDMYSYRQLRSENLLYRMLNCPMMKIDVDQTSVMRLTKGVFVANKIQQSIAPAPVPRLDIDSSFLNHVDESVDGIDTFHYGDMKRFVSQQQQQQQQQSADFIPFSYTFGARFTDPYHGRDIVIRGHGLPLWCQTLFLNECVNRMPLKPNVPYTGLFPFAPGFTVVFQTLNNQCNVSPDLTFIYEGYAMEYSDPVNILIDEDNQWGEHCQNVARDILLCDIPEGAAEVLAQLASLWASDQGLVL</sequence>
<dbReference type="OMA" id="FVHQKWQ"/>
<dbReference type="InParanoid" id="A0A163MDF3"/>
<name>A0A163MDF3_ABSGL</name>
<keyword evidence="2" id="KW-1185">Reference proteome</keyword>
<reference evidence="1" key="1">
    <citation type="submission" date="2016-04" db="EMBL/GenBank/DDBJ databases">
        <authorList>
            <person name="Evans L.H."/>
            <person name="Alamgir A."/>
            <person name="Owens N."/>
            <person name="Weber N.D."/>
            <person name="Virtaneva K."/>
            <person name="Barbian K."/>
            <person name="Babar A."/>
            <person name="Rosenke K."/>
        </authorList>
    </citation>
    <scope>NUCLEOTIDE SEQUENCE [LARGE SCALE GENOMIC DNA]</scope>
    <source>
        <strain evidence="1">CBS 101.48</strain>
    </source>
</reference>
<dbReference type="Proteomes" id="UP000078561">
    <property type="component" value="Unassembled WGS sequence"/>
</dbReference>
<organism evidence="1">
    <name type="scientific">Absidia glauca</name>
    <name type="common">Pin mould</name>
    <dbReference type="NCBI Taxonomy" id="4829"/>
    <lineage>
        <taxon>Eukaryota</taxon>
        <taxon>Fungi</taxon>
        <taxon>Fungi incertae sedis</taxon>
        <taxon>Mucoromycota</taxon>
        <taxon>Mucoromycotina</taxon>
        <taxon>Mucoromycetes</taxon>
        <taxon>Mucorales</taxon>
        <taxon>Cunninghamellaceae</taxon>
        <taxon>Absidia</taxon>
    </lineage>
</organism>
<evidence type="ECO:0000313" key="2">
    <source>
        <dbReference type="Proteomes" id="UP000078561"/>
    </source>
</evidence>